<sequence>MTKLFWAVTIIFLMTNSLIAQTKKENSLTEPTNKDSTFLNNPKFQEEHSQFSSKFEHQLKNIYKEKALFGDFIFAVVDENGLAYSFAINREILNGKKSSLNNNSLMYIASSTKSFTGTLLKILEQKKVLNLNNSLDDYLLN</sequence>
<keyword evidence="1" id="KW-0732">Signal</keyword>
<dbReference type="InterPro" id="IPR012338">
    <property type="entry name" value="Beta-lactam/transpept-like"/>
</dbReference>
<feature type="chain" id="PRO_5022203283" evidence="1">
    <location>
        <begin position="21"/>
        <end position="141"/>
    </location>
</feature>
<proteinExistence type="predicted"/>
<dbReference type="SUPFAM" id="SSF56601">
    <property type="entry name" value="beta-lactamase/transpeptidase-like"/>
    <property type="match status" value="1"/>
</dbReference>
<dbReference type="Proteomes" id="UP000317593">
    <property type="component" value="Unassembled WGS sequence"/>
</dbReference>
<feature type="signal peptide" evidence="1">
    <location>
        <begin position="1"/>
        <end position="20"/>
    </location>
</feature>
<keyword evidence="3" id="KW-1185">Reference proteome</keyword>
<dbReference type="AlphaFoldDB" id="A0A521E6B9"/>
<dbReference type="RefSeq" id="WP_142715337.1">
    <property type="nucleotide sequence ID" value="NZ_FXTH01000013.1"/>
</dbReference>
<protein>
    <submittedName>
        <fullName evidence="2">Beta-lactamase</fullName>
    </submittedName>
</protein>
<evidence type="ECO:0000313" key="2">
    <source>
        <dbReference type="EMBL" id="SMO79402.1"/>
    </source>
</evidence>
<gene>
    <name evidence="2" type="ORF">SAMN06265218_113152</name>
</gene>
<reference evidence="2 3" key="1">
    <citation type="submission" date="2017-05" db="EMBL/GenBank/DDBJ databases">
        <authorList>
            <person name="Varghese N."/>
            <person name="Submissions S."/>
        </authorList>
    </citation>
    <scope>NUCLEOTIDE SEQUENCE [LARGE SCALE GENOMIC DNA]</scope>
    <source>
        <strain evidence="2 3">DSM 21194</strain>
    </source>
</reference>
<dbReference type="EMBL" id="FXTH01000013">
    <property type="protein sequence ID" value="SMO79402.1"/>
    <property type="molecule type" value="Genomic_DNA"/>
</dbReference>
<dbReference type="Gene3D" id="3.40.710.10">
    <property type="entry name" value="DD-peptidase/beta-lactamase superfamily"/>
    <property type="match status" value="1"/>
</dbReference>
<organism evidence="2 3">
    <name type="scientific">Fodinibius sediminis</name>
    <dbReference type="NCBI Taxonomy" id="1214077"/>
    <lineage>
        <taxon>Bacteria</taxon>
        <taxon>Pseudomonadati</taxon>
        <taxon>Balneolota</taxon>
        <taxon>Balneolia</taxon>
        <taxon>Balneolales</taxon>
        <taxon>Balneolaceae</taxon>
        <taxon>Fodinibius</taxon>
    </lineage>
</organism>
<name>A0A521E6B9_9BACT</name>
<evidence type="ECO:0000313" key="3">
    <source>
        <dbReference type="Proteomes" id="UP000317593"/>
    </source>
</evidence>
<evidence type="ECO:0000256" key="1">
    <source>
        <dbReference type="SAM" id="SignalP"/>
    </source>
</evidence>
<accession>A0A521E6B9</accession>